<reference evidence="1" key="1">
    <citation type="submission" date="2021-06" db="EMBL/GenBank/DDBJ databases">
        <authorList>
            <person name="Kallberg Y."/>
            <person name="Tangrot J."/>
            <person name="Rosling A."/>
        </authorList>
    </citation>
    <scope>NUCLEOTIDE SEQUENCE</scope>
    <source>
        <strain evidence="1">IN212</strain>
    </source>
</reference>
<organism evidence="1 2">
    <name type="scientific">Racocetra fulgida</name>
    <dbReference type="NCBI Taxonomy" id="60492"/>
    <lineage>
        <taxon>Eukaryota</taxon>
        <taxon>Fungi</taxon>
        <taxon>Fungi incertae sedis</taxon>
        <taxon>Mucoromycota</taxon>
        <taxon>Glomeromycotina</taxon>
        <taxon>Glomeromycetes</taxon>
        <taxon>Diversisporales</taxon>
        <taxon>Gigasporaceae</taxon>
        <taxon>Racocetra</taxon>
    </lineage>
</organism>
<evidence type="ECO:0000313" key="1">
    <source>
        <dbReference type="EMBL" id="CAG8538850.1"/>
    </source>
</evidence>
<dbReference type="EMBL" id="CAJVPZ010003972">
    <property type="protein sequence ID" value="CAG8538850.1"/>
    <property type="molecule type" value="Genomic_DNA"/>
</dbReference>
<evidence type="ECO:0000313" key="2">
    <source>
        <dbReference type="Proteomes" id="UP000789396"/>
    </source>
</evidence>
<sequence>MKNAQLIPDCAIESVFLNQELNRDIIFACHIDEGEAALADSNLVCYLQDLNKLNLDKLESNLDYNPMQIFTEIHRQGDNQKAIIQLTWWFQRL</sequence>
<dbReference type="AlphaFoldDB" id="A0A9N9AN72"/>
<accession>A0A9N9AN72</accession>
<keyword evidence="2" id="KW-1185">Reference proteome</keyword>
<feature type="non-terminal residue" evidence="1">
    <location>
        <position position="1"/>
    </location>
</feature>
<gene>
    <name evidence="1" type="ORF">RFULGI_LOCUS4128</name>
</gene>
<protein>
    <submittedName>
        <fullName evidence="1">7384_t:CDS:1</fullName>
    </submittedName>
</protein>
<proteinExistence type="predicted"/>
<comment type="caution">
    <text evidence="1">The sequence shown here is derived from an EMBL/GenBank/DDBJ whole genome shotgun (WGS) entry which is preliminary data.</text>
</comment>
<dbReference type="Proteomes" id="UP000789396">
    <property type="component" value="Unassembled WGS sequence"/>
</dbReference>
<name>A0A9N9AN72_9GLOM</name>